<dbReference type="SUPFAM" id="SSF53474">
    <property type="entry name" value="alpha/beta-Hydrolases"/>
    <property type="match status" value="1"/>
</dbReference>
<dbReference type="InterPro" id="IPR029058">
    <property type="entry name" value="AB_hydrolase_fold"/>
</dbReference>
<evidence type="ECO:0000313" key="2">
    <source>
        <dbReference type="EMBL" id="OSQ47300.1"/>
    </source>
</evidence>
<keyword evidence="3" id="KW-1185">Reference proteome</keyword>
<dbReference type="PANTHER" id="PTHR11614">
    <property type="entry name" value="PHOSPHOLIPASE-RELATED"/>
    <property type="match status" value="1"/>
</dbReference>
<dbReference type="Proteomes" id="UP000193926">
    <property type="component" value="Unassembled WGS sequence"/>
</dbReference>
<dbReference type="InterPro" id="IPR051044">
    <property type="entry name" value="MAG_DAG_Lipase"/>
</dbReference>
<accession>A0A1X4NHT4</accession>
<feature type="domain" description="Serine aminopeptidase S33" evidence="1">
    <location>
        <begin position="39"/>
        <end position="292"/>
    </location>
</feature>
<sequence>MANPAPYRDDLAEGPETRAFWLRTSDGVRIRVSHAAAQSAKGTVFILPGRTEYIEKYGRNARDFVAAGFDTVIVDWRGQGMADRIGPNPMVGHVGTFLDFQKDWSAIQRFARDRDLPRPWHMVAHSMGGCIGLRALMSGSDMASVMFSGPMWGIKMSGHLRPVAWTLTRLAHLLGQGHRLAPGTSIKSYPGTEPFEDNLLTSDPDMFDYMRHHVEAEPQFGLGGPSYTWLMTALQECNALATMPSPAIPALCFVGSNERIVDTTRIRERMTNWKGGKLLLVDGAEHEVLMENANTRRQVTGAAVSLFSSFKA</sequence>
<reference evidence="2 3" key="1">
    <citation type="submission" date="2014-03" db="EMBL/GenBank/DDBJ databases">
        <title>The draft genome sequence of Marivita geojedonensis KCTC 23882.</title>
        <authorList>
            <person name="Lai Q."/>
            <person name="Shao Z."/>
        </authorList>
    </citation>
    <scope>NUCLEOTIDE SEQUENCE [LARGE SCALE GENOMIC DNA]</scope>
    <source>
        <strain evidence="2 3">DPG-138</strain>
    </source>
</reference>
<dbReference type="Pfam" id="PF12146">
    <property type="entry name" value="Hydrolase_4"/>
    <property type="match status" value="1"/>
</dbReference>
<dbReference type="AlphaFoldDB" id="A0A1X4NHT4"/>
<dbReference type="GO" id="GO:0016787">
    <property type="term" value="F:hydrolase activity"/>
    <property type="evidence" value="ECO:0007669"/>
    <property type="project" value="UniProtKB-KW"/>
</dbReference>
<dbReference type="Gene3D" id="3.40.50.1820">
    <property type="entry name" value="alpha/beta hydrolase"/>
    <property type="match status" value="1"/>
</dbReference>
<evidence type="ECO:0000313" key="3">
    <source>
        <dbReference type="Proteomes" id="UP000193926"/>
    </source>
</evidence>
<dbReference type="STRING" id="1123756.MGEO_16245"/>
<gene>
    <name evidence="2" type="ORF">MGEO_16245</name>
</gene>
<dbReference type="EMBL" id="JFKC01000020">
    <property type="protein sequence ID" value="OSQ47300.1"/>
    <property type="molecule type" value="Genomic_DNA"/>
</dbReference>
<comment type="caution">
    <text evidence="2">The sequence shown here is derived from an EMBL/GenBank/DDBJ whole genome shotgun (WGS) entry which is preliminary data.</text>
</comment>
<keyword evidence="2" id="KW-0378">Hydrolase</keyword>
<name>A0A1X4NHT4_9RHOB</name>
<dbReference type="InterPro" id="IPR022742">
    <property type="entry name" value="Hydrolase_4"/>
</dbReference>
<evidence type="ECO:0000259" key="1">
    <source>
        <dbReference type="Pfam" id="PF12146"/>
    </source>
</evidence>
<protein>
    <submittedName>
        <fullName evidence="2">Hydrolase</fullName>
    </submittedName>
</protein>
<organism evidence="2 3">
    <name type="scientific">Marivita geojedonensis</name>
    <dbReference type="NCBI Taxonomy" id="1123756"/>
    <lineage>
        <taxon>Bacteria</taxon>
        <taxon>Pseudomonadati</taxon>
        <taxon>Pseudomonadota</taxon>
        <taxon>Alphaproteobacteria</taxon>
        <taxon>Rhodobacterales</taxon>
        <taxon>Roseobacteraceae</taxon>
        <taxon>Marivita</taxon>
    </lineage>
</organism>
<dbReference type="RefSeq" id="WP_085640288.1">
    <property type="nucleotide sequence ID" value="NZ_JFKC01000020.1"/>
</dbReference>
<proteinExistence type="predicted"/>